<dbReference type="PANTHER" id="PTHR48111">
    <property type="entry name" value="REGULATOR OF RPOS"/>
    <property type="match status" value="1"/>
</dbReference>
<dbReference type="Gene3D" id="6.10.250.690">
    <property type="match status" value="1"/>
</dbReference>
<keyword evidence="2" id="KW-0902">Two-component regulatory system</keyword>
<keyword evidence="1 6" id="KW-0597">Phosphoprotein</keyword>
<reference evidence="10" key="1">
    <citation type="submission" date="2023-03" db="EMBL/GenBank/DDBJ databases">
        <title>Edaphobacter sp.</title>
        <authorList>
            <person name="Huber K.J."/>
            <person name="Papendorf J."/>
            <person name="Pilke C."/>
            <person name="Bunk B."/>
            <person name="Sproeer C."/>
            <person name="Pester M."/>
        </authorList>
    </citation>
    <scope>NUCLEOTIDE SEQUENCE</scope>
    <source>
        <strain evidence="10">DSM 110680</strain>
    </source>
</reference>
<dbReference type="InterPro" id="IPR039420">
    <property type="entry name" value="WalR-like"/>
</dbReference>
<proteinExistence type="predicted"/>
<accession>A0AAU7DGM9</accession>
<feature type="modified residue" description="4-aspartylphosphate" evidence="6">
    <location>
        <position position="53"/>
    </location>
</feature>
<feature type="domain" description="OmpR/PhoB-type" evidence="9">
    <location>
        <begin position="125"/>
        <end position="223"/>
    </location>
</feature>
<dbReference type="GO" id="GO:0000156">
    <property type="term" value="F:phosphorelay response regulator activity"/>
    <property type="evidence" value="ECO:0007669"/>
    <property type="project" value="TreeGrafter"/>
</dbReference>
<feature type="DNA-binding region" description="OmpR/PhoB-type" evidence="7">
    <location>
        <begin position="125"/>
        <end position="223"/>
    </location>
</feature>
<evidence type="ECO:0000256" key="1">
    <source>
        <dbReference type="ARBA" id="ARBA00022553"/>
    </source>
</evidence>
<evidence type="ECO:0000256" key="3">
    <source>
        <dbReference type="ARBA" id="ARBA00023015"/>
    </source>
</evidence>
<keyword evidence="5" id="KW-0804">Transcription</keyword>
<dbReference type="Gene3D" id="3.40.50.2300">
    <property type="match status" value="1"/>
</dbReference>
<sequence>MPGRILVIDDEPQITRVLRAALSAQAFDVRTANDPEEGLRIFAEWSPDLVITDLMMPGLSGVDVARAIRTTSSTPILVLSVRDHERSKIEALDSGADDYVTKPFSIQELLARVRAHMRRAPERTESAIVAGDFVIDAPAHSIEVAGKPMHLTPKEFELLLHLARHAGKVITHRALLTAVWGAQSAHQPEYLRVFVGQLRKKLEAETGKQFIQTEPWVGYRFVPEGFSGKEE</sequence>
<organism evidence="10">
    <name type="scientific">Telmatobacter sp. DSM 110680</name>
    <dbReference type="NCBI Taxonomy" id="3036704"/>
    <lineage>
        <taxon>Bacteria</taxon>
        <taxon>Pseudomonadati</taxon>
        <taxon>Acidobacteriota</taxon>
        <taxon>Terriglobia</taxon>
        <taxon>Terriglobales</taxon>
        <taxon>Acidobacteriaceae</taxon>
        <taxon>Telmatobacter</taxon>
    </lineage>
</organism>
<dbReference type="Gene3D" id="1.10.10.10">
    <property type="entry name" value="Winged helix-like DNA-binding domain superfamily/Winged helix DNA-binding domain"/>
    <property type="match status" value="1"/>
</dbReference>
<dbReference type="GO" id="GO:0006355">
    <property type="term" value="P:regulation of DNA-templated transcription"/>
    <property type="evidence" value="ECO:0007669"/>
    <property type="project" value="InterPro"/>
</dbReference>
<protein>
    <submittedName>
        <fullName evidence="10">Response regulator transcription factor</fullName>
    </submittedName>
</protein>
<dbReference type="CDD" id="cd17574">
    <property type="entry name" value="REC_OmpR"/>
    <property type="match status" value="1"/>
</dbReference>
<dbReference type="Pfam" id="PF00072">
    <property type="entry name" value="Response_reg"/>
    <property type="match status" value="1"/>
</dbReference>
<evidence type="ECO:0000259" key="8">
    <source>
        <dbReference type="PROSITE" id="PS50110"/>
    </source>
</evidence>
<keyword evidence="3" id="KW-0805">Transcription regulation</keyword>
<dbReference type="SMART" id="SM00448">
    <property type="entry name" value="REC"/>
    <property type="match status" value="1"/>
</dbReference>
<dbReference type="RefSeq" id="WP_348261516.1">
    <property type="nucleotide sequence ID" value="NZ_CP121196.1"/>
</dbReference>
<dbReference type="PANTHER" id="PTHR48111:SF50">
    <property type="entry name" value="KDP OPERON TRANSCRIPTIONAL REGULATORY PROTEIN KDPE"/>
    <property type="match status" value="1"/>
</dbReference>
<evidence type="ECO:0000256" key="5">
    <source>
        <dbReference type="ARBA" id="ARBA00023163"/>
    </source>
</evidence>
<gene>
    <name evidence="10" type="ORF">P8935_17145</name>
</gene>
<dbReference type="FunFam" id="3.40.50.2300:FF:000001">
    <property type="entry name" value="DNA-binding response regulator PhoB"/>
    <property type="match status" value="1"/>
</dbReference>
<dbReference type="InterPro" id="IPR001789">
    <property type="entry name" value="Sig_transdc_resp-reg_receiver"/>
</dbReference>
<evidence type="ECO:0000256" key="7">
    <source>
        <dbReference type="PROSITE-ProRule" id="PRU01091"/>
    </source>
</evidence>
<dbReference type="GO" id="GO:0032993">
    <property type="term" value="C:protein-DNA complex"/>
    <property type="evidence" value="ECO:0007669"/>
    <property type="project" value="TreeGrafter"/>
</dbReference>
<dbReference type="InterPro" id="IPR036388">
    <property type="entry name" value="WH-like_DNA-bd_sf"/>
</dbReference>
<dbReference type="CDD" id="cd00383">
    <property type="entry name" value="trans_reg_C"/>
    <property type="match status" value="1"/>
</dbReference>
<dbReference type="GO" id="GO:0000976">
    <property type="term" value="F:transcription cis-regulatory region binding"/>
    <property type="evidence" value="ECO:0007669"/>
    <property type="project" value="TreeGrafter"/>
</dbReference>
<dbReference type="AlphaFoldDB" id="A0AAU7DGM9"/>
<dbReference type="InterPro" id="IPR001867">
    <property type="entry name" value="OmpR/PhoB-type_DNA-bd"/>
</dbReference>
<evidence type="ECO:0000256" key="4">
    <source>
        <dbReference type="ARBA" id="ARBA00023125"/>
    </source>
</evidence>
<feature type="domain" description="Response regulatory" evidence="8">
    <location>
        <begin position="4"/>
        <end position="117"/>
    </location>
</feature>
<keyword evidence="4 7" id="KW-0238">DNA-binding</keyword>
<dbReference type="GO" id="GO:0005829">
    <property type="term" value="C:cytosol"/>
    <property type="evidence" value="ECO:0007669"/>
    <property type="project" value="TreeGrafter"/>
</dbReference>
<dbReference type="Pfam" id="PF00486">
    <property type="entry name" value="Trans_reg_C"/>
    <property type="match status" value="1"/>
</dbReference>
<dbReference type="SUPFAM" id="SSF52172">
    <property type="entry name" value="CheY-like"/>
    <property type="match status" value="1"/>
</dbReference>
<evidence type="ECO:0000313" key="10">
    <source>
        <dbReference type="EMBL" id="XBH16288.1"/>
    </source>
</evidence>
<dbReference type="PROSITE" id="PS51755">
    <property type="entry name" value="OMPR_PHOB"/>
    <property type="match status" value="1"/>
</dbReference>
<evidence type="ECO:0000256" key="2">
    <source>
        <dbReference type="ARBA" id="ARBA00023012"/>
    </source>
</evidence>
<dbReference type="EMBL" id="CP121196">
    <property type="protein sequence ID" value="XBH16288.1"/>
    <property type="molecule type" value="Genomic_DNA"/>
</dbReference>
<dbReference type="SMART" id="SM00862">
    <property type="entry name" value="Trans_reg_C"/>
    <property type="match status" value="1"/>
</dbReference>
<evidence type="ECO:0000256" key="6">
    <source>
        <dbReference type="PROSITE-ProRule" id="PRU00169"/>
    </source>
</evidence>
<dbReference type="PROSITE" id="PS50110">
    <property type="entry name" value="RESPONSE_REGULATORY"/>
    <property type="match status" value="1"/>
</dbReference>
<dbReference type="InterPro" id="IPR011006">
    <property type="entry name" value="CheY-like_superfamily"/>
</dbReference>
<name>A0AAU7DGM9_9BACT</name>
<evidence type="ECO:0000259" key="9">
    <source>
        <dbReference type="PROSITE" id="PS51755"/>
    </source>
</evidence>